<dbReference type="Pfam" id="PF12823">
    <property type="entry name" value="DUF3817"/>
    <property type="match status" value="1"/>
</dbReference>
<dbReference type="NCBIfam" id="TIGR03954">
    <property type="entry name" value="integ_memb_HG"/>
    <property type="match status" value="1"/>
</dbReference>
<name>A0A1H4RAM2_9PSEU</name>
<evidence type="ECO:0000256" key="3">
    <source>
        <dbReference type="ARBA" id="ARBA00022692"/>
    </source>
</evidence>
<protein>
    <submittedName>
        <fullName evidence="9">Integral membrane protein</fullName>
    </submittedName>
</protein>
<keyword evidence="4 7" id="KW-1133">Transmembrane helix</keyword>
<feature type="transmembrane region" description="Helical" evidence="7">
    <location>
        <begin position="36"/>
        <end position="57"/>
    </location>
</feature>
<dbReference type="PANTHER" id="PTHR40077:SF2">
    <property type="entry name" value="MEMBRANE PROTEIN"/>
    <property type="match status" value="1"/>
</dbReference>
<keyword evidence="10" id="KW-1185">Reference proteome</keyword>
<evidence type="ECO:0000256" key="5">
    <source>
        <dbReference type="ARBA" id="ARBA00023136"/>
    </source>
</evidence>
<dbReference type="InterPro" id="IPR023845">
    <property type="entry name" value="DUF3817_TM"/>
</dbReference>
<dbReference type="EMBL" id="FNSO01000004">
    <property type="protein sequence ID" value="SEC28876.1"/>
    <property type="molecule type" value="Genomic_DNA"/>
</dbReference>
<evidence type="ECO:0000256" key="2">
    <source>
        <dbReference type="ARBA" id="ARBA00022475"/>
    </source>
</evidence>
<gene>
    <name evidence="9" type="ORF">SAMN04489727_3229</name>
</gene>
<evidence type="ECO:0000313" key="10">
    <source>
        <dbReference type="Proteomes" id="UP000199622"/>
    </source>
</evidence>
<feature type="transmembrane region" description="Helical" evidence="7">
    <location>
        <begin position="64"/>
        <end position="86"/>
    </location>
</feature>
<dbReference type="Proteomes" id="UP000199622">
    <property type="component" value="Unassembled WGS sequence"/>
</dbReference>
<dbReference type="STRING" id="208445.SAMN04489727_3229"/>
<feature type="region of interest" description="Disordered" evidence="6">
    <location>
        <begin position="1"/>
        <end position="22"/>
    </location>
</feature>
<keyword evidence="3 7" id="KW-0812">Transmembrane</keyword>
<evidence type="ECO:0000313" key="9">
    <source>
        <dbReference type="EMBL" id="SEC28876.1"/>
    </source>
</evidence>
<evidence type="ECO:0000256" key="1">
    <source>
        <dbReference type="ARBA" id="ARBA00004651"/>
    </source>
</evidence>
<dbReference type="PANTHER" id="PTHR40077">
    <property type="entry name" value="MEMBRANE PROTEIN-RELATED"/>
    <property type="match status" value="1"/>
</dbReference>
<dbReference type="GO" id="GO:0005886">
    <property type="term" value="C:plasma membrane"/>
    <property type="evidence" value="ECO:0007669"/>
    <property type="project" value="UniProtKB-SubCell"/>
</dbReference>
<feature type="compositionally biased region" description="Basic and acidic residues" evidence="6">
    <location>
        <begin position="1"/>
        <end position="10"/>
    </location>
</feature>
<evidence type="ECO:0000259" key="8">
    <source>
        <dbReference type="Pfam" id="PF12823"/>
    </source>
</evidence>
<evidence type="ECO:0000256" key="6">
    <source>
        <dbReference type="SAM" id="MobiDB-lite"/>
    </source>
</evidence>
<comment type="subcellular location">
    <subcellularLocation>
        <location evidence="1">Cell membrane</location>
        <topology evidence="1">Multi-pass membrane protein</topology>
    </subcellularLocation>
</comment>
<reference evidence="10" key="1">
    <citation type="submission" date="2016-10" db="EMBL/GenBank/DDBJ databases">
        <authorList>
            <person name="Varghese N."/>
            <person name="Submissions S."/>
        </authorList>
    </citation>
    <scope>NUCLEOTIDE SEQUENCE [LARGE SCALE GENOMIC DNA]</scope>
    <source>
        <strain evidence="10">DSM 44544</strain>
    </source>
</reference>
<keyword evidence="2" id="KW-1003">Cell membrane</keyword>
<evidence type="ECO:0000256" key="7">
    <source>
        <dbReference type="SAM" id="Phobius"/>
    </source>
</evidence>
<keyword evidence="5 7" id="KW-0472">Membrane</keyword>
<dbReference type="AlphaFoldDB" id="A0A1H4RAM2"/>
<proteinExistence type="predicted"/>
<sequence>MSRVKSKSEDDPMTTSTEGARTAVPLDGPLARFRTAAYVTGVGLLGLCFVMVLRYAFGNATPSAVYSPIHGVLYMIYLVLTIDLAIKARWSIKGTVLVLLAGCVPFVSFLVERRVTHKVKAGEKL</sequence>
<feature type="transmembrane region" description="Helical" evidence="7">
    <location>
        <begin position="92"/>
        <end position="111"/>
    </location>
</feature>
<organism evidence="9 10">
    <name type="scientific">Amycolatopsis tolypomycina</name>
    <dbReference type="NCBI Taxonomy" id="208445"/>
    <lineage>
        <taxon>Bacteria</taxon>
        <taxon>Bacillati</taxon>
        <taxon>Actinomycetota</taxon>
        <taxon>Actinomycetes</taxon>
        <taxon>Pseudonocardiales</taxon>
        <taxon>Pseudonocardiaceae</taxon>
        <taxon>Amycolatopsis</taxon>
    </lineage>
</organism>
<evidence type="ECO:0000256" key="4">
    <source>
        <dbReference type="ARBA" id="ARBA00022989"/>
    </source>
</evidence>
<feature type="domain" description="DUF3817" evidence="8">
    <location>
        <begin position="30"/>
        <end position="116"/>
    </location>
</feature>
<accession>A0A1H4RAM2</accession>